<dbReference type="GO" id="GO:0004803">
    <property type="term" value="F:transposase activity"/>
    <property type="evidence" value="ECO:0007669"/>
    <property type="project" value="InterPro"/>
</dbReference>
<feature type="domain" description="Transposase InsH N-terminal" evidence="3">
    <location>
        <begin position="39"/>
        <end position="106"/>
    </location>
</feature>
<evidence type="ECO:0000259" key="3">
    <source>
        <dbReference type="Pfam" id="PF05598"/>
    </source>
</evidence>
<accession>H3SNS5</accession>
<proteinExistence type="predicted"/>
<feature type="domain" description="Transposase IS4-like" evidence="2">
    <location>
        <begin position="254"/>
        <end position="450"/>
    </location>
</feature>
<dbReference type="PATRIC" id="fig|1131935.3.peg.5418"/>
<dbReference type="EMBL" id="AHKH01000154">
    <property type="protein sequence ID" value="EHQ59277.1"/>
    <property type="molecule type" value="Genomic_DNA"/>
</dbReference>
<reference evidence="4 5" key="1">
    <citation type="journal article" date="2012" name="J. Bacteriol.">
        <title>Genome Sequence of the Pattern-Forming Social Bacterium Paenibacillus dendritiformis C454 Chiral Morphotype.</title>
        <authorList>
            <person name="Sirota-Madi A."/>
            <person name="Olender T."/>
            <person name="Helman Y."/>
            <person name="Brainis I."/>
            <person name="Finkelshtein A."/>
            <person name="Roth D."/>
            <person name="Hagai E."/>
            <person name="Leshkowitz D."/>
            <person name="Brodsky L."/>
            <person name="Galatenko V."/>
            <person name="Nikolaev V."/>
            <person name="Gutnick D.L."/>
            <person name="Lancet D."/>
            <person name="Ben-Jacob E."/>
        </authorList>
    </citation>
    <scope>NUCLEOTIDE SEQUENCE [LARGE SCALE GENOMIC DNA]</scope>
    <source>
        <strain evidence="4 5">C454</strain>
    </source>
</reference>
<feature type="compositionally biased region" description="Basic and acidic residues" evidence="1">
    <location>
        <begin position="176"/>
        <end position="189"/>
    </location>
</feature>
<organism evidence="4 5">
    <name type="scientific">Paenibacillus dendritiformis C454</name>
    <dbReference type="NCBI Taxonomy" id="1131935"/>
    <lineage>
        <taxon>Bacteria</taxon>
        <taxon>Bacillati</taxon>
        <taxon>Bacillota</taxon>
        <taxon>Bacilli</taxon>
        <taxon>Bacillales</taxon>
        <taxon>Paenibacillaceae</taxon>
        <taxon>Paenibacillus</taxon>
    </lineage>
</organism>
<dbReference type="Pfam" id="PF01609">
    <property type="entry name" value="DDE_Tnp_1"/>
    <property type="match status" value="1"/>
</dbReference>
<evidence type="ECO:0000259" key="2">
    <source>
        <dbReference type="Pfam" id="PF01609"/>
    </source>
</evidence>
<protein>
    <submittedName>
        <fullName evidence="4">Transposase IS1182 family protein</fullName>
    </submittedName>
</protein>
<dbReference type="Pfam" id="PF05598">
    <property type="entry name" value="DUF772"/>
    <property type="match status" value="1"/>
</dbReference>
<sequence length="481" mass="54922">MYHIRQEELFSFEEMMKMAPAPKADFVLEHLPIGKILHAISSYNRRGRPESLNTRAMIYSLVIGKMEHIRFTKDLVSRLKESLEFRTRCRFTGSDRVPSEAAYSRLTTKLSQCGFFRTTQEDLVNQAITEGFLEGNVLAIDSSHIESFDRNPHLDAGKSLPKLTPETDEPTFLDESASKAEEKPKPEKPKRAKRGRVPKAEEAAWRAEVEAYEASLSLFEREVADMLPATYEQLLADMPQHASVGAKGDPRGGRRRVKYWHGYKQNLLVDCQSQYIVAGVTCSAHVNDQRAAIVLLKYMKERFPSLKPNYVLADKGYDSEPVYRQIRDIGALPIIPLIHRSKLPEGVDKHFRPTCKQGHAYVYDSYDAKRDTIKFTRPKECASCPFQADGCQKVFKFRIDEDVRKYTAPGRGSKKFAELFKQRVAIERVFAYLKLYMELGSSRKLKKRAFVDLDLSCLTYTLCKLALDRLNKSILGAKKVA</sequence>
<dbReference type="GO" id="GO:0003677">
    <property type="term" value="F:DNA binding"/>
    <property type="evidence" value="ECO:0007669"/>
    <property type="project" value="InterPro"/>
</dbReference>
<keyword evidence="5" id="KW-1185">Reference proteome</keyword>
<dbReference type="GO" id="GO:0006313">
    <property type="term" value="P:DNA transposition"/>
    <property type="evidence" value="ECO:0007669"/>
    <property type="project" value="InterPro"/>
</dbReference>
<dbReference type="AlphaFoldDB" id="H3SNS5"/>
<evidence type="ECO:0000256" key="1">
    <source>
        <dbReference type="SAM" id="MobiDB-lite"/>
    </source>
</evidence>
<gene>
    <name evidence="4" type="ORF">PDENDC454_26128</name>
</gene>
<dbReference type="RefSeq" id="WP_006679700.1">
    <property type="nucleotide sequence ID" value="NZ_AHKH01000154.1"/>
</dbReference>
<comment type="caution">
    <text evidence="4">The sequence shown here is derived from an EMBL/GenBank/DDBJ whole genome shotgun (WGS) entry which is preliminary data.</text>
</comment>
<dbReference type="OrthoDB" id="5751230at2"/>
<feature type="region of interest" description="Disordered" evidence="1">
    <location>
        <begin position="151"/>
        <end position="200"/>
    </location>
</feature>
<name>H3SNS5_9BACL</name>
<dbReference type="STRING" id="1131935.PDENDC454_26128"/>
<dbReference type="InterPro" id="IPR008490">
    <property type="entry name" value="Transposase_InsH_N"/>
</dbReference>
<dbReference type="Proteomes" id="UP000003900">
    <property type="component" value="Unassembled WGS sequence"/>
</dbReference>
<dbReference type="InterPro" id="IPR002559">
    <property type="entry name" value="Transposase_11"/>
</dbReference>
<evidence type="ECO:0000313" key="4">
    <source>
        <dbReference type="EMBL" id="EHQ59277.1"/>
    </source>
</evidence>
<evidence type="ECO:0000313" key="5">
    <source>
        <dbReference type="Proteomes" id="UP000003900"/>
    </source>
</evidence>